<protein>
    <recommendedName>
        <fullName evidence="1">DUF4158 domain-containing protein</fullName>
    </recommendedName>
</protein>
<proteinExistence type="predicted"/>
<name>A0A375JCP3_9BURK</name>
<evidence type="ECO:0000259" key="1">
    <source>
        <dbReference type="Pfam" id="PF13700"/>
    </source>
</evidence>
<gene>
    <name evidence="2" type="ORF">CBM2634_U420003</name>
</gene>
<dbReference type="EMBL" id="OVTA01000108">
    <property type="protein sequence ID" value="SPS02888.1"/>
    <property type="molecule type" value="Genomic_DNA"/>
</dbReference>
<dbReference type="Pfam" id="PF13700">
    <property type="entry name" value="DUF4158"/>
    <property type="match status" value="1"/>
</dbReference>
<organism evidence="2 3">
    <name type="scientific">Cupriavidus taiwanensis</name>
    <dbReference type="NCBI Taxonomy" id="164546"/>
    <lineage>
        <taxon>Bacteria</taxon>
        <taxon>Pseudomonadati</taxon>
        <taxon>Pseudomonadota</taxon>
        <taxon>Betaproteobacteria</taxon>
        <taxon>Burkholderiales</taxon>
        <taxon>Burkholderiaceae</taxon>
        <taxon>Cupriavidus</taxon>
    </lineage>
</organism>
<sequence length="191" mass="22021">MPGLGYRYVGSDRLGLSTQTIALLPTLYRRYKTLYDHLIWACGYLGLKSIRPDQWADLEAWMRQDAEESLTLDELFLQHANYWLYERRILIPADRTLRDLGRSVWAEIERNTLALIEGTVPETQVRRADAALSSQYDTAGMTVLDWLKTPPARHSLTTLTETQEKIRFLKETPCRSISSVPGDSEFRLADR</sequence>
<dbReference type="InterPro" id="IPR025296">
    <property type="entry name" value="DUF4158"/>
</dbReference>
<dbReference type="Proteomes" id="UP000256805">
    <property type="component" value="Unassembled WGS sequence"/>
</dbReference>
<feature type="domain" description="DUF4158" evidence="1">
    <location>
        <begin position="23"/>
        <end position="101"/>
    </location>
</feature>
<evidence type="ECO:0000313" key="3">
    <source>
        <dbReference type="Proteomes" id="UP000256805"/>
    </source>
</evidence>
<dbReference type="AlphaFoldDB" id="A0A375JCP3"/>
<evidence type="ECO:0000313" key="2">
    <source>
        <dbReference type="EMBL" id="SPS02888.1"/>
    </source>
</evidence>
<accession>A0A375JCP3</accession>
<reference evidence="2 3" key="1">
    <citation type="submission" date="2018-01" db="EMBL/GenBank/DDBJ databases">
        <authorList>
            <person name="Gaut B.S."/>
            <person name="Morton B.R."/>
            <person name="Clegg M.T."/>
            <person name="Duvall M.R."/>
        </authorList>
    </citation>
    <scope>NUCLEOTIDE SEQUENCE [LARGE SCALE GENOMIC DNA]</scope>
    <source>
        <strain evidence="2">Cupriavidus taiwanensis cmp 52</strain>
    </source>
</reference>